<protein>
    <submittedName>
        <fullName evidence="2">Uncharacterized protein</fullName>
    </submittedName>
</protein>
<reference evidence="2 3" key="2">
    <citation type="journal article" date="2022" name="Mar. Drugs">
        <title>Bioassay-Guided Fractionation Leads to the Detection of Cholic Acid Generated by the Rare Thalassomonas sp.</title>
        <authorList>
            <person name="Pheiffer F."/>
            <person name="Schneider Y.K."/>
            <person name="Hansen E.H."/>
            <person name="Andersen J.H."/>
            <person name="Isaksson J."/>
            <person name="Busche T."/>
            <person name="R C."/>
            <person name="Kalinowski J."/>
            <person name="Zyl L.V."/>
            <person name="Trindade M."/>
        </authorList>
    </citation>
    <scope>NUCLEOTIDE SEQUENCE [LARGE SCALE GENOMIC DNA]</scope>
    <source>
        <strain evidence="2 3">XOM25</strain>
    </source>
</reference>
<dbReference type="EMBL" id="CP059733">
    <property type="protein sequence ID" value="WDE07256.1"/>
    <property type="molecule type" value="Genomic_DNA"/>
</dbReference>
<name>A0AAE9Z5R5_9GAMM</name>
<proteinExistence type="predicted"/>
<evidence type="ECO:0000313" key="2">
    <source>
        <dbReference type="EMBL" id="WDE07256.1"/>
    </source>
</evidence>
<gene>
    <name evidence="2" type="ORF">SG34_010400</name>
</gene>
<keyword evidence="1" id="KW-0472">Membrane</keyword>
<dbReference type="RefSeq" id="WP_236701314.1">
    <property type="nucleotide sequence ID" value="NZ_CP059733.1"/>
</dbReference>
<accession>A0AAE9Z5R5</accession>
<feature type="transmembrane region" description="Helical" evidence="1">
    <location>
        <begin position="7"/>
        <end position="27"/>
    </location>
</feature>
<keyword evidence="3" id="KW-1185">Reference proteome</keyword>
<dbReference type="Proteomes" id="UP000032352">
    <property type="component" value="Chromosome"/>
</dbReference>
<dbReference type="KEGG" id="tvd:SG34_010400"/>
<keyword evidence="1" id="KW-0812">Transmembrane</keyword>
<evidence type="ECO:0000256" key="1">
    <source>
        <dbReference type="SAM" id="Phobius"/>
    </source>
</evidence>
<evidence type="ECO:0000313" key="3">
    <source>
        <dbReference type="Proteomes" id="UP000032352"/>
    </source>
</evidence>
<sequence length="56" mass="6090">MTRVLKILAALAIRIFIGIPLFVVALAGKAAEAALDYTNKQLFKLNPNHRGTGNVR</sequence>
<organism evidence="2 3">
    <name type="scientific">Thalassomonas viridans</name>
    <dbReference type="NCBI Taxonomy" id="137584"/>
    <lineage>
        <taxon>Bacteria</taxon>
        <taxon>Pseudomonadati</taxon>
        <taxon>Pseudomonadota</taxon>
        <taxon>Gammaproteobacteria</taxon>
        <taxon>Alteromonadales</taxon>
        <taxon>Colwelliaceae</taxon>
        <taxon>Thalassomonas</taxon>
    </lineage>
</organism>
<keyword evidence="1" id="KW-1133">Transmembrane helix</keyword>
<reference evidence="2 3" key="1">
    <citation type="journal article" date="2015" name="Genome Announc.">
        <title>Draft Genome Sequences of Marine Isolates of Thalassomonas viridans and Thalassomonas actiniarum.</title>
        <authorList>
            <person name="Olonade I."/>
            <person name="van Zyl L.J."/>
            <person name="Trindade M."/>
        </authorList>
    </citation>
    <scope>NUCLEOTIDE SEQUENCE [LARGE SCALE GENOMIC DNA]</scope>
    <source>
        <strain evidence="2 3">XOM25</strain>
    </source>
</reference>
<dbReference type="AlphaFoldDB" id="A0AAE9Z5R5"/>